<keyword evidence="5" id="KW-0800">Toxin</keyword>
<feature type="region of interest" description="Disordered" evidence="7">
    <location>
        <begin position="437"/>
        <end position="469"/>
    </location>
</feature>
<feature type="compositionally biased region" description="Basic and acidic residues" evidence="7">
    <location>
        <begin position="496"/>
        <end position="509"/>
    </location>
</feature>
<reference evidence="10" key="1">
    <citation type="submission" date="2025-08" db="UniProtKB">
        <authorList>
            <consortium name="RefSeq"/>
        </authorList>
    </citation>
    <scope>IDENTIFICATION</scope>
    <source>
        <tissue evidence="10">Muscle</tissue>
    </source>
</reference>
<feature type="compositionally biased region" description="Low complexity" evidence="7">
    <location>
        <begin position="567"/>
        <end position="578"/>
    </location>
</feature>
<dbReference type="Pfam" id="PF18567">
    <property type="entry name" value="TIR_3"/>
    <property type="match status" value="1"/>
</dbReference>
<feature type="compositionally biased region" description="Polar residues" evidence="7">
    <location>
        <begin position="983"/>
        <end position="992"/>
    </location>
</feature>
<evidence type="ECO:0000313" key="10">
    <source>
        <dbReference type="RefSeq" id="XP_022237390.1"/>
    </source>
</evidence>
<feature type="region of interest" description="Disordered" evidence="7">
    <location>
        <begin position="979"/>
        <end position="1041"/>
    </location>
</feature>
<feature type="compositionally biased region" description="Polar residues" evidence="7">
    <location>
        <begin position="437"/>
        <end position="461"/>
    </location>
</feature>
<sequence>MDFPDITIVLSNDIEDWGDYLSDCFHQRLDPSLKIELLDVEYLSFPLPDHCVMSLDRAKVVLVILSEAFLKFIEENPRSFQFIYLLKPSQTVALMCGLKDCEVNSHYKELLVMYDLWLRLETPIIEGKMFLHNVIRTVDMILKRLTDKNQRSQELQFELCPKVIHKKSREVFAVLNVPVKEDQDIIFILEKDNKQEKVESTRRNPFTFQFSVPASFISTSSMITVCIWNSEGYYGQKTLYYQSPMAQMLELLDDNVSPYELLCQSLNVTTPVDVDHRLTQIFKANLPSEGFNLLVPPPEPLLKTEDEMPTLLHFAARYGMKEFTSVLLKSPGAASACGFENCRGLLPVHLARLRNHTETADILDSFQEKLGYEPHQTADRLSKTKDNEPNRIYYTVMQENPAHLRIYESIWNSQSLHDISQESSEISKLQHWPVTDSKQSYPTYENNSVNPPTLPQRTQSIPEDKSGHYEMMSPVFSSEESGQLPPHKKIILESLSSKRKEKESTKMNDDDYFSPVKEEPRADSPECKKCCFLSPQQELIAFNEEYKKDVSTIEAEMKFRDWQKRNSSSSGKKSSGYSRDQNSKIQSSRRRRSNSFFDLFNFIFGLFKQKGTSAVKLPDVTDGCAIYSENDILNDNNDTTLQYIRDLALMASRCGEYSNVMEPDDTSVRSSSTNTSFSTKSCRGSSGSSLKSSDRCSSVCAKDGNDNVFYSDSGEESKELKGNQLTDAENNTHSTLRTSLRHVHNPFYEYVLPRRNEVPGNEKQVCSVEHSDMLTSEDDTNNTATAKEKFHSSPSHRPKIRSLNSSYRCNTACTKYISNTFSHFDTSEEDVELREEIQKAVTSEDIENSPETFVSSLRKQSMEAKNSTLRHTHNPSYECVLLLRKEDPESEKHVFLTEYTNTLTAGDDANNASTAEQQVLNSNSHQPKTQRGSESSGRCRAICKKDRLDSVSYRSEEKEKLKDEETRISTNVSSIKTLAPEINENSVSPLRTKSSRSEKQVNNPLTSEDDTKGTLESTPSESVNRTVSHRKPDDDIPSAKSASCLQKTNTFLLNYRQDGSNVKLRPSIKATVKRNCLPVNSDPYQSSQAENLYEALGTSIFSQCSSKSVSNNYAVSDSSTTSDTTVMKKNRIVSFPHTTSETVENTKNE</sequence>
<dbReference type="InterPro" id="IPR036770">
    <property type="entry name" value="Ankyrin_rpt-contain_sf"/>
</dbReference>
<gene>
    <name evidence="10" type="primary">LOC111084966</name>
</gene>
<dbReference type="Proteomes" id="UP000694941">
    <property type="component" value="Unplaced"/>
</dbReference>
<dbReference type="PANTHER" id="PTHR16267:SF11">
    <property type="entry name" value="STUMPS, ISOFORM E"/>
    <property type="match status" value="1"/>
</dbReference>
<keyword evidence="9" id="KW-1185">Reference proteome</keyword>
<evidence type="ECO:0000256" key="5">
    <source>
        <dbReference type="ARBA" id="ARBA00023028"/>
    </source>
</evidence>
<feature type="compositionally biased region" description="Low complexity" evidence="7">
    <location>
        <begin position="668"/>
        <end position="698"/>
    </location>
</feature>
<dbReference type="SUPFAM" id="SSF48403">
    <property type="entry name" value="Ankyrin repeat"/>
    <property type="match status" value="1"/>
</dbReference>
<evidence type="ECO:0000256" key="2">
    <source>
        <dbReference type="ARBA" id="ARBA00022483"/>
    </source>
</evidence>
<evidence type="ECO:0000256" key="7">
    <source>
        <dbReference type="SAM" id="MobiDB-lite"/>
    </source>
</evidence>
<keyword evidence="6" id="KW-0472">Membrane</keyword>
<dbReference type="InterPro" id="IPR035897">
    <property type="entry name" value="Toll_tir_struct_dom_sf"/>
</dbReference>
<dbReference type="Gene3D" id="1.25.40.20">
    <property type="entry name" value="Ankyrin repeat-containing domain"/>
    <property type="match status" value="1"/>
</dbReference>
<feature type="compositionally biased region" description="Polar residues" evidence="7">
    <location>
        <begin position="723"/>
        <end position="737"/>
    </location>
</feature>
<evidence type="ECO:0000313" key="9">
    <source>
        <dbReference type="Proteomes" id="UP000694941"/>
    </source>
</evidence>
<keyword evidence="5" id="KW-0528">Neurotoxin</keyword>
<evidence type="ECO:0000259" key="8">
    <source>
        <dbReference type="PROSITE" id="PS51376"/>
    </source>
</evidence>
<accession>A0ABM1S185</accession>
<keyword evidence="4" id="KW-0597">Phosphoprotein</keyword>
<evidence type="ECO:0000256" key="6">
    <source>
        <dbReference type="ARBA" id="ARBA00023298"/>
    </source>
</evidence>
<keyword evidence="3" id="KW-1052">Target cell membrane</keyword>
<feature type="compositionally biased region" description="Polar residues" evidence="7">
    <location>
        <begin position="1014"/>
        <end position="1026"/>
    </location>
</feature>
<dbReference type="Pfam" id="PF14545">
    <property type="entry name" value="DBB"/>
    <property type="match status" value="1"/>
</dbReference>
<feature type="compositionally biased region" description="Basic and acidic residues" evidence="7">
    <location>
        <begin position="516"/>
        <end position="525"/>
    </location>
</feature>
<comment type="subcellular location">
    <subcellularLocation>
        <location evidence="1">Target cell membrane</location>
    </subcellularLocation>
</comment>
<dbReference type="PROSITE" id="PS51376">
    <property type="entry name" value="DBB"/>
    <property type="match status" value="1"/>
</dbReference>
<dbReference type="InterPro" id="IPR017893">
    <property type="entry name" value="DBB_domain"/>
</dbReference>
<dbReference type="GeneID" id="111084966"/>
<feature type="region of interest" description="Disordered" evidence="7">
    <location>
        <begin position="561"/>
        <end position="589"/>
    </location>
</feature>
<feature type="region of interest" description="Disordered" evidence="7">
    <location>
        <begin position="711"/>
        <end position="737"/>
    </location>
</feature>
<proteinExistence type="predicted"/>
<dbReference type="PANTHER" id="PTHR16267">
    <property type="entry name" value="BANK1/PIK3AP1 FAMILY MEMBER"/>
    <property type="match status" value="1"/>
</dbReference>
<evidence type="ECO:0000256" key="1">
    <source>
        <dbReference type="ARBA" id="ARBA00004175"/>
    </source>
</evidence>
<evidence type="ECO:0000256" key="3">
    <source>
        <dbReference type="ARBA" id="ARBA00022537"/>
    </source>
</evidence>
<dbReference type="InterPro" id="IPR052446">
    <property type="entry name" value="B-cell_PI3K-Signaling_Adptrs"/>
</dbReference>
<feature type="region of interest" description="Disordered" evidence="7">
    <location>
        <begin position="917"/>
        <end position="939"/>
    </location>
</feature>
<dbReference type="InterPro" id="IPR041340">
    <property type="entry name" value="PIK3AP1_TIR"/>
</dbReference>
<keyword evidence="5" id="KW-0638">Presynaptic neurotoxin</keyword>
<dbReference type="RefSeq" id="XP_022237390.1">
    <property type="nucleotide sequence ID" value="XM_022381682.1"/>
</dbReference>
<name>A0ABM1S185_LIMPO</name>
<keyword evidence="6" id="KW-1053">Target membrane</keyword>
<dbReference type="SMART" id="SM01282">
    <property type="entry name" value="DBB"/>
    <property type="match status" value="1"/>
</dbReference>
<feature type="domain" description="DBB" evidence="8">
    <location>
        <begin position="159"/>
        <end position="294"/>
    </location>
</feature>
<protein>
    <submittedName>
        <fullName evidence="10">Uncharacterized protein LOC111084966</fullName>
    </submittedName>
</protein>
<dbReference type="Gene3D" id="3.40.50.10140">
    <property type="entry name" value="Toll/interleukin-1 receptor homology (TIR) domain"/>
    <property type="match status" value="1"/>
</dbReference>
<evidence type="ECO:0000256" key="4">
    <source>
        <dbReference type="ARBA" id="ARBA00022553"/>
    </source>
</evidence>
<feature type="compositionally biased region" description="Polar residues" evidence="7">
    <location>
        <begin position="917"/>
        <end position="936"/>
    </location>
</feature>
<keyword evidence="2" id="KW-0268">Exocytosis</keyword>
<organism evidence="9 10">
    <name type="scientific">Limulus polyphemus</name>
    <name type="common">Atlantic horseshoe crab</name>
    <dbReference type="NCBI Taxonomy" id="6850"/>
    <lineage>
        <taxon>Eukaryota</taxon>
        <taxon>Metazoa</taxon>
        <taxon>Ecdysozoa</taxon>
        <taxon>Arthropoda</taxon>
        <taxon>Chelicerata</taxon>
        <taxon>Merostomata</taxon>
        <taxon>Xiphosura</taxon>
        <taxon>Limulidae</taxon>
        <taxon>Limulus</taxon>
    </lineage>
</organism>
<feature type="region of interest" description="Disordered" evidence="7">
    <location>
        <begin position="661"/>
        <end position="698"/>
    </location>
</feature>
<feature type="region of interest" description="Disordered" evidence="7">
    <location>
        <begin position="496"/>
        <end position="525"/>
    </location>
</feature>